<dbReference type="EMBL" id="JAYMYR010000010">
    <property type="protein sequence ID" value="KAK7335173.1"/>
    <property type="molecule type" value="Genomic_DNA"/>
</dbReference>
<dbReference type="Proteomes" id="UP001374584">
    <property type="component" value="Unassembled WGS sequence"/>
</dbReference>
<dbReference type="InterPro" id="IPR032675">
    <property type="entry name" value="LRR_dom_sf"/>
</dbReference>
<protein>
    <recommendedName>
        <fullName evidence="1">F-box domain-containing protein</fullName>
    </recommendedName>
</protein>
<dbReference type="Gene3D" id="1.20.1280.50">
    <property type="match status" value="1"/>
</dbReference>
<dbReference type="AlphaFoldDB" id="A0AAN9LJF1"/>
<accession>A0AAN9LJF1</accession>
<dbReference type="InterPro" id="IPR050232">
    <property type="entry name" value="FBL13/AtMIF1-like"/>
</dbReference>
<dbReference type="InterPro" id="IPR001810">
    <property type="entry name" value="F-box_dom"/>
</dbReference>
<gene>
    <name evidence="2" type="ORF">VNO80_26949</name>
</gene>
<evidence type="ECO:0000313" key="3">
    <source>
        <dbReference type="Proteomes" id="UP001374584"/>
    </source>
</evidence>
<reference evidence="2 3" key="1">
    <citation type="submission" date="2024-01" db="EMBL/GenBank/DDBJ databases">
        <title>The genomes of 5 underutilized Papilionoideae crops provide insights into root nodulation and disease resistanc.</title>
        <authorList>
            <person name="Jiang F."/>
        </authorList>
    </citation>
    <scope>NUCLEOTIDE SEQUENCE [LARGE SCALE GENOMIC DNA]</scope>
    <source>
        <strain evidence="2">JINMINGXINNONG_FW02</strain>
        <tissue evidence="2">Leaves</tissue>
    </source>
</reference>
<dbReference type="InterPro" id="IPR036047">
    <property type="entry name" value="F-box-like_dom_sf"/>
</dbReference>
<name>A0AAN9LJF1_PHACN</name>
<evidence type="ECO:0000313" key="2">
    <source>
        <dbReference type="EMBL" id="KAK7335173.1"/>
    </source>
</evidence>
<dbReference type="Pfam" id="PF08387">
    <property type="entry name" value="FBD"/>
    <property type="match status" value="1"/>
</dbReference>
<dbReference type="PANTHER" id="PTHR31900:SF34">
    <property type="entry name" value="EMB|CAB62440.1-RELATED"/>
    <property type="match status" value="1"/>
</dbReference>
<comment type="caution">
    <text evidence="2">The sequence shown here is derived from an EMBL/GenBank/DDBJ whole genome shotgun (WGS) entry which is preliminary data.</text>
</comment>
<evidence type="ECO:0000259" key="1">
    <source>
        <dbReference type="PROSITE" id="PS50181"/>
    </source>
</evidence>
<sequence length="472" mass="53954">MPIRGSVLSCFCLFPFSVSPKGKIRSSGKNDAFTVSNEEQIDRISFLPDEIICHILSFLPTKEIVTTSVLSTRWKTLWTSVLTLDFEDNWPCFFNTTFASIVGSILDQRKAKSIKRLCLHNHNKSFSIDLIGTLVSTAVSQNLQELDLFCYCYLEVTLPNTLFTCKTISILKLSFGSTINLNVISSIHLPSLKILHLYLLYLEKDESLMRFFSGCPILEELCYEEVKSNNSTPFKIFLPSLKKLHLKCHDKRVQIVTPSLEYIQVQETKVCDSLVCNMSNLVKALVDIYFDHCEKEYVSKLFNGIHHTKFLELSTYTTEVLANSSFGFPEFHNLVHLKLCLSTIDYCFLIQLMLTKCPKLEILDIDKVYEESERKRTQPRITLVPNCLSSHLSVFKFREYGGSKDDLELTKYILKNSKVLKTVTIEMEIWLEAKKASEAMSKLHALLSASKFNKLSNSLSTFTLMYSISSNI</sequence>
<dbReference type="PANTHER" id="PTHR31900">
    <property type="entry name" value="F-BOX/RNI SUPERFAMILY PROTEIN-RELATED"/>
    <property type="match status" value="1"/>
</dbReference>
<organism evidence="2 3">
    <name type="scientific">Phaseolus coccineus</name>
    <name type="common">Scarlet runner bean</name>
    <name type="synonym">Phaseolus multiflorus</name>
    <dbReference type="NCBI Taxonomy" id="3886"/>
    <lineage>
        <taxon>Eukaryota</taxon>
        <taxon>Viridiplantae</taxon>
        <taxon>Streptophyta</taxon>
        <taxon>Embryophyta</taxon>
        <taxon>Tracheophyta</taxon>
        <taxon>Spermatophyta</taxon>
        <taxon>Magnoliopsida</taxon>
        <taxon>eudicotyledons</taxon>
        <taxon>Gunneridae</taxon>
        <taxon>Pentapetalae</taxon>
        <taxon>rosids</taxon>
        <taxon>fabids</taxon>
        <taxon>Fabales</taxon>
        <taxon>Fabaceae</taxon>
        <taxon>Papilionoideae</taxon>
        <taxon>50 kb inversion clade</taxon>
        <taxon>NPAAA clade</taxon>
        <taxon>indigoferoid/millettioid clade</taxon>
        <taxon>Phaseoleae</taxon>
        <taxon>Phaseolus</taxon>
    </lineage>
</organism>
<feature type="domain" description="F-box" evidence="1">
    <location>
        <begin position="41"/>
        <end position="89"/>
    </location>
</feature>
<dbReference type="InterPro" id="IPR006566">
    <property type="entry name" value="FBD"/>
</dbReference>
<dbReference type="SMART" id="SM00579">
    <property type="entry name" value="FBD"/>
    <property type="match status" value="1"/>
</dbReference>
<dbReference type="SMART" id="SM00256">
    <property type="entry name" value="FBOX"/>
    <property type="match status" value="1"/>
</dbReference>
<dbReference type="SUPFAM" id="SSF52047">
    <property type="entry name" value="RNI-like"/>
    <property type="match status" value="1"/>
</dbReference>
<dbReference type="SUPFAM" id="SSF81383">
    <property type="entry name" value="F-box domain"/>
    <property type="match status" value="1"/>
</dbReference>
<dbReference type="Pfam" id="PF00646">
    <property type="entry name" value="F-box"/>
    <property type="match status" value="1"/>
</dbReference>
<dbReference type="InterPro" id="IPR053781">
    <property type="entry name" value="F-box_AtFBL13-like"/>
</dbReference>
<dbReference type="PROSITE" id="PS50181">
    <property type="entry name" value="FBOX"/>
    <property type="match status" value="1"/>
</dbReference>
<keyword evidence="3" id="KW-1185">Reference proteome</keyword>
<dbReference type="Gene3D" id="3.80.10.10">
    <property type="entry name" value="Ribonuclease Inhibitor"/>
    <property type="match status" value="1"/>
</dbReference>
<dbReference type="InterPro" id="IPR055411">
    <property type="entry name" value="LRR_FXL15/At3g58940/PEG3-like"/>
</dbReference>
<proteinExistence type="predicted"/>
<dbReference type="Pfam" id="PF24758">
    <property type="entry name" value="LRR_At5g56370"/>
    <property type="match status" value="1"/>
</dbReference>
<dbReference type="CDD" id="cd22160">
    <property type="entry name" value="F-box_AtFBL13-like"/>
    <property type="match status" value="1"/>
</dbReference>